<dbReference type="GO" id="GO:0005886">
    <property type="term" value="C:plasma membrane"/>
    <property type="evidence" value="ECO:0007669"/>
    <property type="project" value="UniProtKB-SubCell"/>
</dbReference>
<dbReference type="EC" id="2.7.13.3" evidence="3"/>
<evidence type="ECO:0000259" key="13">
    <source>
        <dbReference type="PROSITE" id="PS50109"/>
    </source>
</evidence>
<dbReference type="SUPFAM" id="SSF55874">
    <property type="entry name" value="ATPase domain of HSP90 chaperone/DNA topoisomerase II/histidine kinase"/>
    <property type="match status" value="1"/>
</dbReference>
<feature type="region of interest" description="Disordered" evidence="11">
    <location>
        <begin position="532"/>
        <end position="559"/>
    </location>
</feature>
<dbReference type="InterPro" id="IPR003594">
    <property type="entry name" value="HATPase_dom"/>
</dbReference>
<comment type="catalytic activity">
    <reaction evidence="1">
        <text>ATP + protein L-histidine = ADP + protein N-phospho-L-histidine.</text>
        <dbReference type="EC" id="2.7.13.3"/>
    </reaction>
</comment>
<feature type="transmembrane region" description="Helical" evidence="12">
    <location>
        <begin position="20"/>
        <end position="42"/>
    </location>
</feature>
<keyword evidence="6 12" id="KW-0812">Transmembrane</keyword>
<dbReference type="InterPro" id="IPR005467">
    <property type="entry name" value="His_kinase_dom"/>
</dbReference>
<dbReference type="PROSITE" id="PS50109">
    <property type="entry name" value="HIS_KIN"/>
    <property type="match status" value="1"/>
</dbReference>
<evidence type="ECO:0000313" key="15">
    <source>
        <dbReference type="EMBL" id="PXX60900.1"/>
    </source>
</evidence>
<dbReference type="CDD" id="cd06225">
    <property type="entry name" value="HAMP"/>
    <property type="match status" value="1"/>
</dbReference>
<dbReference type="SMART" id="SM00304">
    <property type="entry name" value="HAMP"/>
    <property type="match status" value="1"/>
</dbReference>
<dbReference type="InterPro" id="IPR003660">
    <property type="entry name" value="HAMP_dom"/>
</dbReference>
<feature type="domain" description="Histidine kinase" evidence="13">
    <location>
        <begin position="312"/>
        <end position="529"/>
    </location>
</feature>
<name>A0A318JWX5_9NOCA</name>
<evidence type="ECO:0000256" key="5">
    <source>
        <dbReference type="ARBA" id="ARBA00022679"/>
    </source>
</evidence>
<evidence type="ECO:0000256" key="12">
    <source>
        <dbReference type="SAM" id="Phobius"/>
    </source>
</evidence>
<feature type="coiled-coil region" evidence="10">
    <location>
        <begin position="278"/>
        <end position="307"/>
    </location>
</feature>
<dbReference type="SUPFAM" id="SSF47384">
    <property type="entry name" value="Homodimeric domain of signal transducing histidine kinase"/>
    <property type="match status" value="1"/>
</dbReference>
<proteinExistence type="predicted"/>
<keyword evidence="9" id="KW-0902">Two-component regulatory system</keyword>
<dbReference type="PANTHER" id="PTHR43304:SF1">
    <property type="entry name" value="PAC DOMAIN-CONTAINING PROTEIN"/>
    <property type="match status" value="1"/>
</dbReference>
<evidence type="ECO:0000256" key="3">
    <source>
        <dbReference type="ARBA" id="ARBA00012438"/>
    </source>
</evidence>
<evidence type="ECO:0000256" key="8">
    <source>
        <dbReference type="ARBA" id="ARBA00022989"/>
    </source>
</evidence>
<dbReference type="Gene3D" id="1.10.287.130">
    <property type="match status" value="1"/>
</dbReference>
<dbReference type="Pfam" id="PF00512">
    <property type="entry name" value="HisKA"/>
    <property type="match status" value="1"/>
</dbReference>
<keyword evidence="5" id="KW-0808">Transferase</keyword>
<keyword evidence="8 12" id="KW-1133">Transmembrane helix</keyword>
<dbReference type="EMBL" id="QJKF01000009">
    <property type="protein sequence ID" value="PXX60900.1"/>
    <property type="molecule type" value="Genomic_DNA"/>
</dbReference>
<comment type="caution">
    <text evidence="15">The sequence shown here is derived from an EMBL/GenBank/DDBJ whole genome shotgun (WGS) entry which is preliminary data.</text>
</comment>
<dbReference type="PROSITE" id="PS50885">
    <property type="entry name" value="HAMP"/>
    <property type="match status" value="1"/>
</dbReference>
<dbReference type="CDD" id="cd00082">
    <property type="entry name" value="HisKA"/>
    <property type="match status" value="1"/>
</dbReference>
<dbReference type="InterPro" id="IPR007891">
    <property type="entry name" value="CHASE3"/>
</dbReference>
<organism evidence="15 16">
    <name type="scientific">Nocardia tenerifensis</name>
    <dbReference type="NCBI Taxonomy" id="228006"/>
    <lineage>
        <taxon>Bacteria</taxon>
        <taxon>Bacillati</taxon>
        <taxon>Actinomycetota</taxon>
        <taxon>Actinomycetes</taxon>
        <taxon>Mycobacteriales</taxon>
        <taxon>Nocardiaceae</taxon>
        <taxon>Nocardia</taxon>
    </lineage>
</organism>
<dbReference type="Gene3D" id="3.30.565.10">
    <property type="entry name" value="Histidine kinase-like ATPase, C-terminal domain"/>
    <property type="match status" value="1"/>
</dbReference>
<dbReference type="SMART" id="SM00388">
    <property type="entry name" value="HisKA"/>
    <property type="match status" value="1"/>
</dbReference>
<dbReference type="CDD" id="cd16921">
    <property type="entry name" value="HATPase_FilI-like"/>
    <property type="match status" value="1"/>
</dbReference>
<dbReference type="RefSeq" id="WP_051186119.1">
    <property type="nucleotide sequence ID" value="NZ_QJKF01000009.1"/>
</dbReference>
<keyword evidence="7 15" id="KW-0418">Kinase</keyword>
<dbReference type="InterPro" id="IPR036097">
    <property type="entry name" value="HisK_dim/P_sf"/>
</dbReference>
<evidence type="ECO:0000256" key="4">
    <source>
        <dbReference type="ARBA" id="ARBA00022553"/>
    </source>
</evidence>
<dbReference type="SMART" id="SM00387">
    <property type="entry name" value="HATPase_c"/>
    <property type="match status" value="1"/>
</dbReference>
<evidence type="ECO:0000256" key="10">
    <source>
        <dbReference type="SAM" id="Coils"/>
    </source>
</evidence>
<accession>A0A318JWX5</accession>
<protein>
    <recommendedName>
        <fullName evidence="3">histidine kinase</fullName>
        <ecNumber evidence="3">2.7.13.3</ecNumber>
    </recommendedName>
</protein>
<comment type="subcellular location">
    <subcellularLocation>
        <location evidence="2">Cell membrane</location>
    </subcellularLocation>
</comment>
<gene>
    <name evidence="15" type="ORF">DFR70_10991</name>
</gene>
<dbReference type="FunFam" id="3.30.565.10:FF:000006">
    <property type="entry name" value="Sensor histidine kinase WalK"/>
    <property type="match status" value="1"/>
</dbReference>
<dbReference type="Proteomes" id="UP000247569">
    <property type="component" value="Unassembled WGS sequence"/>
</dbReference>
<evidence type="ECO:0000313" key="16">
    <source>
        <dbReference type="Proteomes" id="UP000247569"/>
    </source>
</evidence>
<dbReference type="PRINTS" id="PR00344">
    <property type="entry name" value="BCTRLSENSOR"/>
</dbReference>
<dbReference type="Pfam" id="PF02518">
    <property type="entry name" value="HATPase_c"/>
    <property type="match status" value="1"/>
</dbReference>
<evidence type="ECO:0000256" key="1">
    <source>
        <dbReference type="ARBA" id="ARBA00000085"/>
    </source>
</evidence>
<dbReference type="Pfam" id="PF00672">
    <property type="entry name" value="HAMP"/>
    <property type="match status" value="1"/>
</dbReference>
<evidence type="ECO:0000256" key="9">
    <source>
        <dbReference type="ARBA" id="ARBA00023012"/>
    </source>
</evidence>
<evidence type="ECO:0000256" key="7">
    <source>
        <dbReference type="ARBA" id="ARBA00022777"/>
    </source>
</evidence>
<dbReference type="Pfam" id="PF05227">
    <property type="entry name" value="CHASE3"/>
    <property type="match status" value="1"/>
</dbReference>
<keyword evidence="4" id="KW-0597">Phosphoprotein</keyword>
<dbReference type="InterPro" id="IPR036890">
    <property type="entry name" value="HATPase_C_sf"/>
</dbReference>
<keyword evidence="10" id="KW-0175">Coiled coil</keyword>
<reference evidence="15 16" key="1">
    <citation type="submission" date="2018-05" db="EMBL/GenBank/DDBJ databases">
        <title>Genomic Encyclopedia of Type Strains, Phase IV (KMG-IV): sequencing the most valuable type-strain genomes for metagenomic binning, comparative biology and taxonomic classification.</title>
        <authorList>
            <person name="Goeker M."/>
        </authorList>
    </citation>
    <scope>NUCLEOTIDE SEQUENCE [LARGE SCALE GENOMIC DNA]</scope>
    <source>
        <strain evidence="15 16">DSM 44704</strain>
    </source>
</reference>
<keyword evidence="16" id="KW-1185">Reference proteome</keyword>
<evidence type="ECO:0000256" key="11">
    <source>
        <dbReference type="SAM" id="MobiDB-lite"/>
    </source>
</evidence>
<dbReference type="PANTHER" id="PTHR43304">
    <property type="entry name" value="PHYTOCHROME-LIKE PROTEIN CPH1"/>
    <property type="match status" value="1"/>
</dbReference>
<feature type="transmembrane region" description="Helical" evidence="12">
    <location>
        <begin position="196"/>
        <end position="215"/>
    </location>
</feature>
<keyword evidence="12" id="KW-0472">Membrane</keyword>
<feature type="domain" description="HAMP" evidence="14">
    <location>
        <begin position="217"/>
        <end position="269"/>
    </location>
</feature>
<dbReference type="InterPro" id="IPR003661">
    <property type="entry name" value="HisK_dim/P_dom"/>
</dbReference>
<sequence>MTTSPGKQSIAGRLTVQGWFMLVLAFMVILVIIGTAVGALQLSKTNRVADRLVEQLQPATAEAYRLQAALINQETGVRGYAIGADEQFLAPYYEGVQDETRSATKIRELLGDRPELLADLEGVERTAARWRAEYAEPVIAGVAARGPAADQTTPTRGKATFDELRALFTKQNADLAAAVDLDQAELKSTRTVRDTALAAMVGVFLLAAVALTLLVRRLVAQPLDYLEAASLRVADGDFDHHITAHGPADLATVAEAVERMRRQVVAELASSRVQEGVLAAQTAELAAQTTELDAQTAELRRSNAELEQFAYVASHDLQEPLRKVAAFCQLLEKRYADQLDERAVQYIDYAVDGAKRMQVLINDLLTFSRVGRVIDGNVPIGLDQTLDKAMTNLAAAAEDAELDLVRPDKLPEINGDPTLLTMLWQNLIGNAIKFRAPDRSPVVTLDCVADGDTGGWLFSVSDNGIGIPPEFAEKVFVIFQRLHSREEYSGTGIGLALCKKIVEHHGGKIWLDTDYTDGTRFWFTLNSPVATEETEVPVDTGEPRATEQAGTPEQAGVTG</sequence>
<dbReference type="AlphaFoldDB" id="A0A318JWX5"/>
<dbReference type="GO" id="GO:0000155">
    <property type="term" value="F:phosphorelay sensor kinase activity"/>
    <property type="evidence" value="ECO:0007669"/>
    <property type="project" value="InterPro"/>
</dbReference>
<evidence type="ECO:0000256" key="2">
    <source>
        <dbReference type="ARBA" id="ARBA00004236"/>
    </source>
</evidence>
<dbReference type="InterPro" id="IPR004358">
    <property type="entry name" value="Sig_transdc_His_kin-like_C"/>
</dbReference>
<dbReference type="InterPro" id="IPR052162">
    <property type="entry name" value="Sensor_kinase/Photoreceptor"/>
</dbReference>
<dbReference type="CDD" id="cd19410">
    <property type="entry name" value="HK9-like_sensor"/>
    <property type="match status" value="1"/>
</dbReference>
<evidence type="ECO:0000256" key="6">
    <source>
        <dbReference type="ARBA" id="ARBA00022692"/>
    </source>
</evidence>
<dbReference type="Gene3D" id="6.10.340.10">
    <property type="match status" value="1"/>
</dbReference>
<evidence type="ECO:0000259" key="14">
    <source>
        <dbReference type="PROSITE" id="PS50885"/>
    </source>
</evidence>